<dbReference type="Proteomes" id="UP000515162">
    <property type="component" value="Chromosome 2R"/>
</dbReference>
<name>A0A6P8JVS8_DROMA</name>
<evidence type="ECO:0000256" key="10">
    <source>
        <dbReference type="ARBA" id="ARBA00023098"/>
    </source>
</evidence>
<evidence type="ECO:0000256" key="11">
    <source>
        <dbReference type="ARBA" id="ARBA00023136"/>
    </source>
</evidence>
<dbReference type="FunFam" id="3.90.1150.10:FF:000247">
    <property type="entry name" value="Sphingosine phosphate lyase, putative"/>
    <property type="match status" value="1"/>
</dbReference>
<keyword evidence="18" id="KW-1185">Reference proteome</keyword>
<dbReference type="FunFam" id="6.10.140.2150:FF:000001">
    <property type="entry name" value="Sphingosine-1-phosphate lyase 1"/>
    <property type="match status" value="1"/>
</dbReference>
<feature type="modified residue" description="N6-(pyridoxal phosphate)lysine" evidence="16">
    <location>
        <position position="370"/>
    </location>
</feature>
<evidence type="ECO:0000256" key="7">
    <source>
        <dbReference type="ARBA" id="ARBA00022898"/>
    </source>
</evidence>
<evidence type="ECO:0000256" key="8">
    <source>
        <dbReference type="ARBA" id="ARBA00022919"/>
    </source>
</evidence>
<evidence type="ECO:0000256" key="3">
    <source>
        <dbReference type="ARBA" id="ARBA00004760"/>
    </source>
</evidence>
<evidence type="ECO:0000313" key="19">
    <source>
        <dbReference type="RefSeq" id="XP_033156639.1"/>
    </source>
</evidence>
<evidence type="ECO:0000313" key="18">
    <source>
        <dbReference type="Proteomes" id="UP000515162"/>
    </source>
</evidence>
<evidence type="ECO:0000256" key="5">
    <source>
        <dbReference type="ARBA" id="ARBA00022692"/>
    </source>
</evidence>
<evidence type="ECO:0000256" key="15">
    <source>
        <dbReference type="ARBA" id="ARBA00042568"/>
    </source>
</evidence>
<evidence type="ECO:0000256" key="9">
    <source>
        <dbReference type="ARBA" id="ARBA00022989"/>
    </source>
</evidence>
<dbReference type="FunFam" id="3.40.640.10:FF:000020">
    <property type="entry name" value="sphingosine-1-phosphate lyase 1"/>
    <property type="match status" value="1"/>
</dbReference>
<keyword evidence="7 16" id="KW-0663">Pyridoxal phosphate</keyword>
<dbReference type="GO" id="GO:0005789">
    <property type="term" value="C:endoplasmic reticulum membrane"/>
    <property type="evidence" value="ECO:0007669"/>
    <property type="project" value="UniProtKB-SubCell"/>
</dbReference>
<dbReference type="GO" id="GO:0030149">
    <property type="term" value="P:sphingolipid catabolic process"/>
    <property type="evidence" value="ECO:0007669"/>
    <property type="project" value="TreeGrafter"/>
</dbReference>
<sequence length="573" mass="63438">MSIRVFQSFPDSRSCPTVQVSNRSACRTMRPFSGSDCLKPVTEGINRAFGAKEPWQVATITATTVLGGVWLWTVICQDENLYIRGKRQFFKFAKKIPAVRRQVETELAKAKNDFETEIKKSNAHLTYSETLPEKGLSKEEILRLVDEHLKTGHYNWRDGRVSGAVYGYKPDLVELVTEVYGKASYTNPLHADLFPGVCKMEAEVVRMACNLFHGNSASCGTMTTGGTESIVMAMKAYRDYAREHKGITRPNIVVPKTVHAAFDKGGQYFNIHVRSVDVDPETYEVDIKKFKRAINRNTILLVGSAPNFPYGTIDDIEAIAALGVKYDIPVHVDACLGSFVVALVRNAGYKLRPFDFEVKGVTSISADTHKYGFAPKGSSVILYSDKKYKDHQFTVTTDWPGGVYGSPTVNGSRAGGIIAACWATMMSFGYDGYLEATKRIVDTARYIERGVRDIDGIFIFGKPATSVIALGSNVFDIFRLSDSLCKLGWNLNALQFPSGIHLCVTDMHTQPGVADKFIADVRSCTAEIMKDPGQPVVGKMALYGMAQSIPDRSVIGEVTRLFLHSMYYTPSQK</sequence>
<dbReference type="Gene3D" id="6.10.140.2150">
    <property type="match status" value="1"/>
</dbReference>
<dbReference type="EC" id="4.1.2.27" evidence="14"/>
<dbReference type="InterPro" id="IPR015422">
    <property type="entry name" value="PyrdxlP-dep_Trfase_small"/>
</dbReference>
<dbReference type="Gene3D" id="3.40.640.10">
    <property type="entry name" value="Type I PLP-dependent aspartate aminotransferase-like (Major domain)"/>
    <property type="match status" value="1"/>
</dbReference>
<dbReference type="GeneID" id="117138576"/>
<evidence type="ECO:0000256" key="6">
    <source>
        <dbReference type="ARBA" id="ARBA00022824"/>
    </source>
</evidence>
<keyword evidence="11" id="KW-0472">Membrane</keyword>
<comment type="subcellular location">
    <subcellularLocation>
        <location evidence="2">Endoplasmic reticulum membrane</location>
        <topology evidence="2">Single-pass membrane protein</topology>
    </subcellularLocation>
</comment>
<evidence type="ECO:0000256" key="13">
    <source>
        <dbReference type="ARBA" id="ARBA00038302"/>
    </source>
</evidence>
<dbReference type="Gene3D" id="3.90.1150.10">
    <property type="entry name" value="Aspartate Aminotransferase, domain 1"/>
    <property type="match status" value="1"/>
</dbReference>
<protein>
    <recommendedName>
        <fullName evidence="14">sphinganine-1-phosphate aldolase</fullName>
        <ecNumber evidence="14">4.1.2.27</ecNumber>
    </recommendedName>
    <alternativeName>
        <fullName evidence="15">Sphingosine-1-phosphate aldolase</fullName>
    </alternativeName>
</protein>
<dbReference type="CDD" id="cd06450">
    <property type="entry name" value="DOPA_deC_like"/>
    <property type="match status" value="1"/>
</dbReference>
<dbReference type="GO" id="GO:0030170">
    <property type="term" value="F:pyridoxal phosphate binding"/>
    <property type="evidence" value="ECO:0007669"/>
    <property type="project" value="InterPro"/>
</dbReference>
<evidence type="ECO:0000256" key="1">
    <source>
        <dbReference type="ARBA" id="ARBA00001933"/>
    </source>
</evidence>
<accession>A0A6P8JVS8</accession>
<comment type="pathway">
    <text evidence="3">Lipid metabolism; sphingolipid metabolism.</text>
</comment>
<keyword evidence="10" id="KW-0443">Lipid metabolism</keyword>
<evidence type="ECO:0000256" key="16">
    <source>
        <dbReference type="PIRSR" id="PIRSR602129-50"/>
    </source>
</evidence>
<keyword evidence="9" id="KW-1133">Transmembrane helix</keyword>
<dbReference type="InterPro" id="IPR050477">
    <property type="entry name" value="GrpII_AminoAcid_Decarb"/>
</dbReference>
<comment type="similarity">
    <text evidence="13">Belongs to the group II decarboxylase family. Sphingosine-1-phosphate lyase subfamily.</text>
</comment>
<evidence type="ECO:0000256" key="17">
    <source>
        <dbReference type="RuleBase" id="RU000382"/>
    </source>
</evidence>
<evidence type="ECO:0000256" key="14">
    <source>
        <dbReference type="ARBA" id="ARBA00038965"/>
    </source>
</evidence>
<dbReference type="CTD" id="46059"/>
<dbReference type="GO" id="GO:0019752">
    <property type="term" value="P:carboxylic acid metabolic process"/>
    <property type="evidence" value="ECO:0007669"/>
    <property type="project" value="InterPro"/>
</dbReference>
<reference evidence="19" key="1">
    <citation type="submission" date="2025-08" db="UniProtKB">
        <authorList>
            <consortium name="RefSeq"/>
        </authorList>
    </citation>
    <scope>IDENTIFICATION</scope>
    <source>
        <strain evidence="19">Mau12</strain>
        <tissue evidence="19">Whole Body</tissue>
    </source>
</reference>
<dbReference type="Pfam" id="PF00282">
    <property type="entry name" value="Pyridoxal_deC"/>
    <property type="match status" value="1"/>
</dbReference>
<proteinExistence type="inferred from homology"/>
<dbReference type="InterPro" id="IPR002129">
    <property type="entry name" value="PyrdxlP-dep_de-COase"/>
</dbReference>
<dbReference type="PANTHER" id="PTHR42735">
    <property type="match status" value="1"/>
</dbReference>
<dbReference type="InterPro" id="IPR015424">
    <property type="entry name" value="PyrdxlP-dep_Trfase"/>
</dbReference>
<dbReference type="PANTHER" id="PTHR42735:SF6">
    <property type="entry name" value="SPHINGOSINE-1-PHOSPHATE LYASE 1"/>
    <property type="match status" value="1"/>
</dbReference>
<gene>
    <name evidence="19" type="primary">LOC117138576</name>
</gene>
<dbReference type="SUPFAM" id="SSF53383">
    <property type="entry name" value="PLP-dependent transferases"/>
    <property type="match status" value="1"/>
</dbReference>
<evidence type="ECO:0000256" key="12">
    <source>
        <dbReference type="ARBA" id="ARBA00023239"/>
    </source>
</evidence>
<evidence type="ECO:0000256" key="2">
    <source>
        <dbReference type="ARBA" id="ARBA00004389"/>
    </source>
</evidence>
<keyword evidence="12 17" id="KW-0456">Lyase</keyword>
<dbReference type="InterPro" id="IPR015421">
    <property type="entry name" value="PyrdxlP-dep_Trfase_major"/>
</dbReference>
<keyword evidence="5" id="KW-0812">Transmembrane</keyword>
<dbReference type="AlphaFoldDB" id="A0A6P8JVS8"/>
<keyword evidence="6" id="KW-0256">Endoplasmic reticulum</keyword>
<dbReference type="GO" id="GO:0008117">
    <property type="term" value="F:sphinganine-1-phosphate aldolase activity"/>
    <property type="evidence" value="ECO:0007669"/>
    <property type="project" value="UniProtKB-EC"/>
</dbReference>
<organism evidence="18 19">
    <name type="scientific">Drosophila mauritiana</name>
    <name type="common">Fruit fly</name>
    <dbReference type="NCBI Taxonomy" id="7226"/>
    <lineage>
        <taxon>Eukaryota</taxon>
        <taxon>Metazoa</taxon>
        <taxon>Ecdysozoa</taxon>
        <taxon>Arthropoda</taxon>
        <taxon>Hexapoda</taxon>
        <taxon>Insecta</taxon>
        <taxon>Pterygota</taxon>
        <taxon>Neoptera</taxon>
        <taxon>Endopterygota</taxon>
        <taxon>Diptera</taxon>
        <taxon>Brachycera</taxon>
        <taxon>Muscomorpha</taxon>
        <taxon>Ephydroidea</taxon>
        <taxon>Drosophilidae</taxon>
        <taxon>Drosophila</taxon>
        <taxon>Sophophora</taxon>
    </lineage>
</organism>
<dbReference type="RefSeq" id="XP_033156639.1">
    <property type="nucleotide sequence ID" value="XM_033300748.1"/>
</dbReference>
<evidence type="ECO:0000256" key="4">
    <source>
        <dbReference type="ARBA" id="ARBA00004991"/>
    </source>
</evidence>
<comment type="pathway">
    <text evidence="4">Sphingolipid metabolism.</text>
</comment>
<comment type="cofactor">
    <cofactor evidence="1 16 17">
        <name>pyridoxal 5'-phosphate</name>
        <dbReference type="ChEBI" id="CHEBI:597326"/>
    </cofactor>
</comment>
<keyword evidence="8" id="KW-0746">Sphingolipid metabolism</keyword>